<dbReference type="EMBL" id="HBEO01005428">
    <property type="protein sequence ID" value="CAD8471911.1"/>
    <property type="molecule type" value="Transcribed_RNA"/>
</dbReference>
<proteinExistence type="predicted"/>
<evidence type="ECO:0000256" key="2">
    <source>
        <dbReference type="ARBA" id="ARBA00022737"/>
    </source>
</evidence>
<dbReference type="GO" id="GO:0005509">
    <property type="term" value="F:calcium ion binding"/>
    <property type="evidence" value="ECO:0007669"/>
    <property type="project" value="InterPro"/>
</dbReference>
<feature type="compositionally biased region" description="Basic and acidic residues" evidence="4">
    <location>
        <begin position="41"/>
        <end position="51"/>
    </location>
</feature>
<organism evidence="6">
    <name type="scientific">Hanusia phi</name>
    <dbReference type="NCBI Taxonomy" id="3032"/>
    <lineage>
        <taxon>Eukaryota</taxon>
        <taxon>Cryptophyceae</taxon>
        <taxon>Pyrenomonadales</taxon>
        <taxon>Geminigeraceae</taxon>
        <taxon>Hanusia</taxon>
    </lineage>
</organism>
<dbReference type="CDD" id="cd00051">
    <property type="entry name" value="EFh"/>
    <property type="match status" value="1"/>
</dbReference>
<evidence type="ECO:0000259" key="5">
    <source>
        <dbReference type="PROSITE" id="PS50222"/>
    </source>
</evidence>
<dbReference type="Pfam" id="PF13499">
    <property type="entry name" value="EF-hand_7"/>
    <property type="match status" value="1"/>
</dbReference>
<evidence type="ECO:0000313" key="6">
    <source>
        <dbReference type="EMBL" id="CAD8471911.1"/>
    </source>
</evidence>
<keyword evidence="1" id="KW-0479">Metal-binding</keyword>
<dbReference type="InterPro" id="IPR002048">
    <property type="entry name" value="EF_hand_dom"/>
</dbReference>
<dbReference type="AlphaFoldDB" id="A0A7S0E2X4"/>
<dbReference type="PANTHER" id="PTHR10827:SF98">
    <property type="entry name" value="45 KDA CALCIUM-BINDING PROTEIN"/>
    <property type="match status" value="1"/>
</dbReference>
<name>A0A7S0E2X4_9CRYP</name>
<feature type="domain" description="EF-hand" evidence="5">
    <location>
        <begin position="194"/>
        <end position="229"/>
    </location>
</feature>
<keyword evidence="2" id="KW-0677">Repeat</keyword>
<dbReference type="PROSITE" id="PS50222">
    <property type="entry name" value="EF_HAND_2"/>
    <property type="match status" value="2"/>
</dbReference>
<reference evidence="6" key="1">
    <citation type="submission" date="2021-01" db="EMBL/GenBank/DDBJ databases">
        <authorList>
            <person name="Corre E."/>
            <person name="Pelletier E."/>
            <person name="Niang G."/>
            <person name="Scheremetjew M."/>
            <person name="Finn R."/>
            <person name="Kale V."/>
            <person name="Holt S."/>
            <person name="Cochrane G."/>
            <person name="Meng A."/>
            <person name="Brown T."/>
            <person name="Cohen L."/>
        </authorList>
    </citation>
    <scope>NUCLEOTIDE SEQUENCE</scope>
    <source>
        <strain evidence="6">CCMP325</strain>
    </source>
</reference>
<protein>
    <recommendedName>
        <fullName evidence="5">EF-hand domain-containing protein</fullName>
    </recommendedName>
</protein>
<evidence type="ECO:0000256" key="4">
    <source>
        <dbReference type="SAM" id="MobiDB-lite"/>
    </source>
</evidence>
<evidence type="ECO:0000256" key="3">
    <source>
        <dbReference type="ARBA" id="ARBA00022837"/>
    </source>
</evidence>
<dbReference type="Gene3D" id="1.10.238.10">
    <property type="entry name" value="EF-hand"/>
    <property type="match status" value="2"/>
</dbReference>
<gene>
    <name evidence="6" type="ORF">HPHI1048_LOCUS3868</name>
</gene>
<sequence>MLVGGRVCGIPLKGSVKNSPSSPSSPSPPSSPSSTLASSIPKDENAAHELLKQALDGDDGGTTERSNAESVLGDDDLGQGEGNEMAELVEDEKSFFLRTDEDGDSKLNLNEFLAHWRESMSYYEESESNNESSSHSILDSQDDEAGYAFKEFDENSDGFISWSEWRQMMFHETAQQPSFRDGEFSTEGSFDEKQKEKRLRALFKEWDKDQDGILSREESREMLKVLQSKKSADGQPHELTEDEIEMISWQLLDDKDTNLDNAITLEEWLAGESYF</sequence>
<dbReference type="SUPFAM" id="SSF47473">
    <property type="entry name" value="EF-hand"/>
    <property type="match status" value="1"/>
</dbReference>
<dbReference type="PANTHER" id="PTHR10827">
    <property type="entry name" value="RETICULOCALBIN"/>
    <property type="match status" value="1"/>
</dbReference>
<dbReference type="InterPro" id="IPR018247">
    <property type="entry name" value="EF_Hand_1_Ca_BS"/>
</dbReference>
<keyword evidence="3" id="KW-0106">Calcium</keyword>
<feature type="region of interest" description="Disordered" evidence="4">
    <location>
        <begin position="1"/>
        <end position="94"/>
    </location>
</feature>
<accession>A0A7S0E2X4</accession>
<evidence type="ECO:0000256" key="1">
    <source>
        <dbReference type="ARBA" id="ARBA00022723"/>
    </source>
</evidence>
<feature type="domain" description="EF-hand" evidence="5">
    <location>
        <begin position="140"/>
        <end position="175"/>
    </location>
</feature>
<dbReference type="SMART" id="SM00054">
    <property type="entry name" value="EFh"/>
    <property type="match status" value="3"/>
</dbReference>
<dbReference type="PROSITE" id="PS00018">
    <property type="entry name" value="EF_HAND_1"/>
    <property type="match status" value="1"/>
</dbReference>
<dbReference type="InterPro" id="IPR011992">
    <property type="entry name" value="EF-hand-dom_pair"/>
</dbReference>